<organism evidence="2 3">
    <name type="scientific">Rudaeicoccus suwonensis</name>
    <dbReference type="NCBI Taxonomy" id="657409"/>
    <lineage>
        <taxon>Bacteria</taxon>
        <taxon>Bacillati</taxon>
        <taxon>Actinomycetota</taxon>
        <taxon>Actinomycetes</taxon>
        <taxon>Micrococcales</taxon>
        <taxon>Dermacoccaceae</taxon>
        <taxon>Rudaeicoccus</taxon>
    </lineage>
</organism>
<protein>
    <recommendedName>
        <fullName evidence="1">N-acetyltransferase domain-containing protein</fullName>
    </recommendedName>
</protein>
<dbReference type="EMBL" id="VIVQ01000001">
    <property type="protein sequence ID" value="TWE12815.1"/>
    <property type="molecule type" value="Genomic_DNA"/>
</dbReference>
<accession>A0A561EB23</accession>
<dbReference type="PROSITE" id="PS51186">
    <property type="entry name" value="GNAT"/>
    <property type="match status" value="1"/>
</dbReference>
<evidence type="ECO:0000259" key="1">
    <source>
        <dbReference type="PROSITE" id="PS51186"/>
    </source>
</evidence>
<dbReference type="GO" id="GO:0016747">
    <property type="term" value="F:acyltransferase activity, transferring groups other than amino-acyl groups"/>
    <property type="evidence" value="ECO:0007669"/>
    <property type="project" value="InterPro"/>
</dbReference>
<proteinExistence type="predicted"/>
<dbReference type="InterPro" id="IPR000182">
    <property type="entry name" value="GNAT_dom"/>
</dbReference>
<feature type="domain" description="N-acetyltransferase" evidence="1">
    <location>
        <begin position="117"/>
        <end position="262"/>
    </location>
</feature>
<evidence type="ECO:0000313" key="2">
    <source>
        <dbReference type="EMBL" id="TWE12815.1"/>
    </source>
</evidence>
<sequence>MAASDAWRWIPPEATSFEIDGVQVIHYPAWAFTEFSVTPLATGLAQDELPTLIARVRSAAIERSKSSMEWWISPSTAPDGFGDALLTAGASLDETCDIYAFDMSERLPDVGPVDGIETVLVTDETALDDYELVGNAVWGAPPAKDERRAHQLAELAKPDAEQTGWRVVAYADGRPVANGGLEVVDGVARLWGAATLEDARGRGAYRAVLLRRLQVGRDHGATLALVHARIGTSGPIVRRCGFTSYGRGYSYLFDLGKEQLRSNDIRCTVQ</sequence>
<dbReference type="Gene3D" id="3.40.630.30">
    <property type="match status" value="1"/>
</dbReference>
<dbReference type="RefSeq" id="WP_170226421.1">
    <property type="nucleotide sequence ID" value="NZ_VIVQ01000001.1"/>
</dbReference>
<gene>
    <name evidence="2" type="ORF">BKA23_1635</name>
</gene>
<dbReference type="AlphaFoldDB" id="A0A561EB23"/>
<dbReference type="SUPFAM" id="SSF55729">
    <property type="entry name" value="Acyl-CoA N-acyltransferases (Nat)"/>
    <property type="match status" value="1"/>
</dbReference>
<dbReference type="InterPro" id="IPR016181">
    <property type="entry name" value="Acyl_CoA_acyltransferase"/>
</dbReference>
<dbReference type="Proteomes" id="UP000318297">
    <property type="component" value="Unassembled WGS sequence"/>
</dbReference>
<name>A0A561EB23_9MICO</name>
<comment type="caution">
    <text evidence="2">The sequence shown here is derived from an EMBL/GenBank/DDBJ whole genome shotgun (WGS) entry which is preliminary data.</text>
</comment>
<reference evidence="2 3" key="1">
    <citation type="submission" date="2019-06" db="EMBL/GenBank/DDBJ databases">
        <title>Sequencing the genomes of 1000 actinobacteria strains.</title>
        <authorList>
            <person name="Klenk H.-P."/>
        </authorList>
    </citation>
    <scope>NUCLEOTIDE SEQUENCE [LARGE SCALE GENOMIC DNA]</scope>
    <source>
        <strain evidence="2 3">DSM 19560</strain>
    </source>
</reference>
<keyword evidence="3" id="KW-1185">Reference proteome</keyword>
<evidence type="ECO:0000313" key="3">
    <source>
        <dbReference type="Proteomes" id="UP000318297"/>
    </source>
</evidence>